<dbReference type="EMBL" id="CP071182">
    <property type="protein sequence ID" value="QSO46768.1"/>
    <property type="molecule type" value="Genomic_DNA"/>
</dbReference>
<keyword evidence="3" id="KW-1185">Reference proteome</keyword>
<dbReference type="AlphaFoldDB" id="A0A9X7VX95"/>
<feature type="transmembrane region" description="Helical" evidence="1">
    <location>
        <begin position="74"/>
        <end position="95"/>
    </location>
</feature>
<evidence type="ECO:0000313" key="2">
    <source>
        <dbReference type="EMBL" id="QSO46768.1"/>
    </source>
</evidence>
<name>A0A9X7VX95_9BACL</name>
<gene>
    <name evidence="2" type="ORF">JZ786_20380</name>
</gene>
<organism evidence="2 3">
    <name type="scientific">Alicyclobacillus mengziensis</name>
    <dbReference type="NCBI Taxonomy" id="2931921"/>
    <lineage>
        <taxon>Bacteria</taxon>
        <taxon>Bacillati</taxon>
        <taxon>Bacillota</taxon>
        <taxon>Bacilli</taxon>
        <taxon>Bacillales</taxon>
        <taxon>Alicyclobacillaceae</taxon>
        <taxon>Alicyclobacillus</taxon>
    </lineage>
</organism>
<feature type="transmembrane region" description="Helical" evidence="1">
    <location>
        <begin position="12"/>
        <end position="36"/>
    </location>
</feature>
<evidence type="ECO:0000256" key="1">
    <source>
        <dbReference type="SAM" id="Phobius"/>
    </source>
</evidence>
<proteinExistence type="predicted"/>
<keyword evidence="1" id="KW-0812">Transmembrane</keyword>
<keyword evidence="1" id="KW-1133">Transmembrane helix</keyword>
<reference evidence="2 3" key="1">
    <citation type="submission" date="2021-02" db="EMBL/GenBank/DDBJ databases">
        <title>Alicyclobacillus curvatus sp. nov. and Alicyclobacillus mengziensis sp. nov., two acidophilic bacteria isolated from acid mine drainage.</title>
        <authorList>
            <person name="Huang Y."/>
        </authorList>
    </citation>
    <scope>NUCLEOTIDE SEQUENCE [LARGE SCALE GENOMIC DNA]</scope>
    <source>
        <strain evidence="2 3">S30H14</strain>
    </source>
</reference>
<keyword evidence="1" id="KW-0472">Membrane</keyword>
<sequence length="101" mass="11317">MLSVIMSPHHEGMLIAMWVVMIAIGLEIVVALAMGLRGKANMREMAEVVTRPVLFDLFPLIILSILTMLDGTHILVLIWFYVAAVLIIIRVLLALSTHLRR</sequence>
<dbReference type="KEGG" id="afx:JZ786_20380"/>
<dbReference type="Proteomes" id="UP000663505">
    <property type="component" value="Chromosome"/>
</dbReference>
<dbReference type="RefSeq" id="WP_206656131.1">
    <property type="nucleotide sequence ID" value="NZ_CP071182.1"/>
</dbReference>
<evidence type="ECO:0000313" key="3">
    <source>
        <dbReference type="Proteomes" id="UP000663505"/>
    </source>
</evidence>
<protein>
    <submittedName>
        <fullName evidence="2">Uncharacterized protein</fullName>
    </submittedName>
</protein>
<accession>A0A9X7VX95</accession>
<feature type="transmembrane region" description="Helical" evidence="1">
    <location>
        <begin position="48"/>
        <end position="68"/>
    </location>
</feature>